<feature type="transmembrane region" description="Helical" evidence="2">
    <location>
        <begin position="17"/>
        <end position="34"/>
    </location>
</feature>
<name>A0A1I5RRF9_9BACT</name>
<organism evidence="3 4">
    <name type="scientific">Parafilimonas terrae</name>
    <dbReference type="NCBI Taxonomy" id="1465490"/>
    <lineage>
        <taxon>Bacteria</taxon>
        <taxon>Pseudomonadati</taxon>
        <taxon>Bacteroidota</taxon>
        <taxon>Chitinophagia</taxon>
        <taxon>Chitinophagales</taxon>
        <taxon>Chitinophagaceae</taxon>
        <taxon>Parafilimonas</taxon>
    </lineage>
</organism>
<dbReference type="AlphaFoldDB" id="A0A1I5RRF9"/>
<evidence type="ECO:0008006" key="5">
    <source>
        <dbReference type="Google" id="ProtNLM"/>
    </source>
</evidence>
<feature type="transmembrane region" description="Helical" evidence="2">
    <location>
        <begin position="119"/>
        <end position="137"/>
    </location>
</feature>
<evidence type="ECO:0000256" key="2">
    <source>
        <dbReference type="SAM" id="Phobius"/>
    </source>
</evidence>
<dbReference type="InterPro" id="IPR036097">
    <property type="entry name" value="HisK_dim/P_sf"/>
</dbReference>
<keyword evidence="4" id="KW-1185">Reference proteome</keyword>
<protein>
    <recommendedName>
        <fullName evidence="5">Signal transduction histidine kinase dimerisation/phosphoacceptor domain-containing protein</fullName>
    </recommendedName>
</protein>
<dbReference type="EMBL" id="FOXQ01000001">
    <property type="protein sequence ID" value="SFP60997.1"/>
    <property type="molecule type" value="Genomic_DNA"/>
</dbReference>
<dbReference type="STRING" id="1465490.SAMN05444277_101376"/>
<feature type="transmembrane region" description="Helical" evidence="2">
    <location>
        <begin position="40"/>
        <end position="61"/>
    </location>
</feature>
<dbReference type="SUPFAM" id="SSF47384">
    <property type="entry name" value="Homodimeric domain of signal transducing histidine kinase"/>
    <property type="match status" value="1"/>
</dbReference>
<keyword evidence="2" id="KW-0812">Transmembrane</keyword>
<dbReference type="Proteomes" id="UP000199031">
    <property type="component" value="Unassembled WGS sequence"/>
</dbReference>
<dbReference type="RefSeq" id="WP_090653924.1">
    <property type="nucleotide sequence ID" value="NZ_FOXQ01000001.1"/>
</dbReference>
<keyword evidence="1" id="KW-0175">Coiled coil</keyword>
<keyword evidence="2" id="KW-0472">Membrane</keyword>
<evidence type="ECO:0000313" key="3">
    <source>
        <dbReference type="EMBL" id="SFP60997.1"/>
    </source>
</evidence>
<dbReference type="OrthoDB" id="9766459at2"/>
<accession>A0A1I5RRF9</accession>
<dbReference type="Gene3D" id="1.10.287.130">
    <property type="match status" value="1"/>
</dbReference>
<feature type="transmembrane region" description="Helical" evidence="2">
    <location>
        <begin position="95"/>
        <end position="112"/>
    </location>
</feature>
<feature type="coiled-coil region" evidence="1">
    <location>
        <begin position="177"/>
        <end position="208"/>
    </location>
</feature>
<proteinExistence type="predicted"/>
<evidence type="ECO:0000256" key="1">
    <source>
        <dbReference type="SAM" id="Coils"/>
    </source>
</evidence>
<feature type="transmembrane region" description="Helical" evidence="2">
    <location>
        <begin position="68"/>
        <end position="89"/>
    </location>
</feature>
<sequence length="270" mass="30773">MTSINEPEIVLKQKTKLFRFAAFALFVILMNAGINFFRGHIISFLLGLLFALTLCIVLFFIRQGQTKHIISILIISSDIFMGLLVFAEGLDMGGFLYYFALLFAIPFVLSNSKSMQTETIIYLTFTVLSFCICILFCKRTSTWQHLSLRTFPSRFTFNSITAAILCSVFAYIGIYFERKTKEELVEAKSRAEKQEQQVSEQNARLKDIAYLNAHIVRAPLANILALTSLIDETKVPDEETKELIHYLQESAEILDNNIKEIISKATYINS</sequence>
<reference evidence="3 4" key="1">
    <citation type="submission" date="2016-10" db="EMBL/GenBank/DDBJ databases">
        <authorList>
            <person name="de Groot N.N."/>
        </authorList>
    </citation>
    <scope>NUCLEOTIDE SEQUENCE [LARGE SCALE GENOMIC DNA]</scope>
    <source>
        <strain evidence="3 4">DSM 28286</strain>
    </source>
</reference>
<evidence type="ECO:0000313" key="4">
    <source>
        <dbReference type="Proteomes" id="UP000199031"/>
    </source>
</evidence>
<keyword evidence="2" id="KW-1133">Transmembrane helix</keyword>
<gene>
    <name evidence="3" type="ORF">SAMN05444277_101376</name>
</gene>
<dbReference type="GO" id="GO:0000155">
    <property type="term" value="F:phosphorelay sensor kinase activity"/>
    <property type="evidence" value="ECO:0007669"/>
    <property type="project" value="InterPro"/>
</dbReference>
<feature type="transmembrane region" description="Helical" evidence="2">
    <location>
        <begin position="157"/>
        <end position="176"/>
    </location>
</feature>